<dbReference type="Pfam" id="PF18812">
    <property type="entry name" value="PBECR3"/>
    <property type="match status" value="1"/>
</dbReference>
<feature type="compositionally biased region" description="Basic and acidic residues" evidence="1">
    <location>
        <begin position="391"/>
        <end position="402"/>
    </location>
</feature>
<keyword evidence="4" id="KW-1185">Reference proteome</keyword>
<reference evidence="3 4" key="1">
    <citation type="submission" date="2022-02" db="EMBL/GenBank/DDBJ databases">
        <title>Mesosutterella porci, a novel member of the family Sutterellaceae from pig feces.</title>
        <authorList>
            <person name="Wylensek D."/>
            <person name="Clavel T."/>
        </authorList>
    </citation>
    <scope>NUCLEOTIDE SEQUENCE [LARGE SCALE GENOMIC DNA]</scope>
    <source>
        <strain evidence="4">oilRF-744-wt-GAM-9</strain>
    </source>
</reference>
<evidence type="ECO:0000259" key="2">
    <source>
        <dbReference type="Pfam" id="PF18812"/>
    </source>
</evidence>
<feature type="compositionally biased region" description="Basic residues" evidence="1">
    <location>
        <begin position="374"/>
        <end position="385"/>
    </location>
</feature>
<dbReference type="EMBL" id="JAKNCT010000005">
    <property type="protein sequence ID" value="MCG5030897.1"/>
    <property type="molecule type" value="Genomic_DNA"/>
</dbReference>
<name>A0ABS9MQJ9_9BURK</name>
<evidence type="ECO:0000313" key="3">
    <source>
        <dbReference type="EMBL" id="MCG5030897.1"/>
    </source>
</evidence>
<feature type="domain" description="Phage-Barnase-EndoU-ColicinE5/D-RelE like nuclease 3" evidence="2">
    <location>
        <begin position="253"/>
        <end position="364"/>
    </location>
</feature>
<dbReference type="RefSeq" id="WP_237978547.1">
    <property type="nucleotide sequence ID" value="NZ_JAKNCT010000005.1"/>
</dbReference>
<sequence length="437" mass="49402">MDAASTPAPSAKGPADEELHSRKQPALSNDDGYRGSYNPRTHTVTLTRDADVTTVVHEMSHAYLERLMEMYAAGKLPRLLAVDAKAILEHFGITADDWAGMSTAQKRKIHEWFAYNSEIYLGQGKAPTLRLTRLFHRFATWVQQVYKDGGNVQRVLGIMFKDEFGEPLEVLPRAAKQTLAHMYSDSALTGRKSWGANAVTEKRTEPAGEFRQGWMNDRFADAKKRIARIVQRVRDGLSTNAHGRDSFEDYLQVSEETAECIGKLGFDVHGYVHSLTDASVAHALGRHGNQMEERENQIPLTDSDFFRLPEVVNRPDEIEYAGRSGNSGNNVLRFRKTFPDGTNIFVEEIRTGRKKLMLLTAYKKVPTALDARPQKRNPPLKRPKRSASNLPEEKITEFSDDSELKQKNVRATRLCHTKPRDFDIGWQRDSVTSRQSA</sequence>
<protein>
    <recommendedName>
        <fullName evidence="2">Phage-Barnase-EndoU-ColicinE5/D-RelE like nuclease 3 domain-containing protein</fullName>
    </recommendedName>
</protein>
<gene>
    <name evidence="3" type="ORF">MAF45_05490</name>
</gene>
<proteinExistence type="predicted"/>
<organism evidence="3 4">
    <name type="scientific">Mesosutterella porci</name>
    <dbReference type="NCBI Taxonomy" id="2915351"/>
    <lineage>
        <taxon>Bacteria</taxon>
        <taxon>Pseudomonadati</taxon>
        <taxon>Pseudomonadota</taxon>
        <taxon>Betaproteobacteria</taxon>
        <taxon>Burkholderiales</taxon>
        <taxon>Sutterellaceae</taxon>
        <taxon>Mesosutterella</taxon>
    </lineage>
</organism>
<feature type="region of interest" description="Disordered" evidence="1">
    <location>
        <begin position="369"/>
        <end position="402"/>
    </location>
</feature>
<dbReference type="Proteomes" id="UP001297600">
    <property type="component" value="Unassembled WGS sequence"/>
</dbReference>
<dbReference type="InterPro" id="IPR041301">
    <property type="entry name" value="PBECR3"/>
</dbReference>
<evidence type="ECO:0000313" key="4">
    <source>
        <dbReference type="Proteomes" id="UP001297600"/>
    </source>
</evidence>
<accession>A0ABS9MQJ9</accession>
<feature type="region of interest" description="Disordered" evidence="1">
    <location>
        <begin position="1"/>
        <end position="41"/>
    </location>
</feature>
<evidence type="ECO:0000256" key="1">
    <source>
        <dbReference type="SAM" id="MobiDB-lite"/>
    </source>
</evidence>
<comment type="caution">
    <text evidence="3">The sequence shown here is derived from an EMBL/GenBank/DDBJ whole genome shotgun (WGS) entry which is preliminary data.</text>
</comment>